<comment type="caution">
    <text evidence="1">The sequence shown here is derived from an EMBL/GenBank/DDBJ whole genome shotgun (WGS) entry which is preliminary data.</text>
</comment>
<dbReference type="EMBL" id="AMZH03019169">
    <property type="protein sequence ID" value="RRT40708.1"/>
    <property type="molecule type" value="Genomic_DNA"/>
</dbReference>
<proteinExistence type="predicted"/>
<reference evidence="1 2" key="1">
    <citation type="journal article" date="2014" name="Agronomy (Basel)">
        <title>A Draft Genome Sequence for Ensete ventricosum, the Drought-Tolerant Tree Against Hunger.</title>
        <authorList>
            <person name="Harrison J."/>
            <person name="Moore K.A."/>
            <person name="Paszkiewicz K."/>
            <person name="Jones T."/>
            <person name="Grant M."/>
            <person name="Ambacheew D."/>
            <person name="Muzemil S."/>
            <person name="Studholme D.J."/>
        </authorList>
    </citation>
    <scope>NUCLEOTIDE SEQUENCE [LARGE SCALE GENOMIC DNA]</scope>
</reference>
<organism evidence="1 2">
    <name type="scientific">Ensete ventricosum</name>
    <name type="common">Abyssinian banana</name>
    <name type="synonym">Musa ensete</name>
    <dbReference type="NCBI Taxonomy" id="4639"/>
    <lineage>
        <taxon>Eukaryota</taxon>
        <taxon>Viridiplantae</taxon>
        <taxon>Streptophyta</taxon>
        <taxon>Embryophyta</taxon>
        <taxon>Tracheophyta</taxon>
        <taxon>Spermatophyta</taxon>
        <taxon>Magnoliopsida</taxon>
        <taxon>Liliopsida</taxon>
        <taxon>Zingiberales</taxon>
        <taxon>Musaceae</taxon>
        <taxon>Ensete</taxon>
    </lineage>
</organism>
<accession>A0A426XMH2</accession>
<name>A0A426XMH2_ENSVE</name>
<dbReference type="Proteomes" id="UP000287651">
    <property type="component" value="Unassembled WGS sequence"/>
</dbReference>
<evidence type="ECO:0000313" key="2">
    <source>
        <dbReference type="Proteomes" id="UP000287651"/>
    </source>
</evidence>
<gene>
    <name evidence="1" type="ORF">B296_00035708</name>
</gene>
<protein>
    <submittedName>
        <fullName evidence="1">Uncharacterized protein</fullName>
    </submittedName>
</protein>
<dbReference type="AlphaFoldDB" id="A0A426XMH2"/>
<evidence type="ECO:0000313" key="1">
    <source>
        <dbReference type="EMBL" id="RRT40708.1"/>
    </source>
</evidence>
<sequence>MPLPHDLPPQLSPPLTHLFRRRPAPFFLFNRSQSPHRRCRRPPPLPFLPSAVALAGPRCPLLFPAVSTTAKPSFAAALFSSSSSSPDSRCHLPSQPQPPPFAAPAPCFLYHCSRRNLLDHALLCHRGHLCSSPSLLTTPLPPLLPLIPSLPQPPSKAPLPLHLVATASPCCHRCPFLLSTSPARKNPATTSSSIAALSACCRSHFQSHHLPLQQPLPFPYDANSCP</sequence>